<keyword evidence="3" id="KW-1185">Reference proteome</keyword>
<evidence type="ECO:0000313" key="2">
    <source>
        <dbReference type="EMBL" id="AEV32695.1"/>
    </source>
</evidence>
<dbReference type="STRING" id="926562.Oweho_1707"/>
<feature type="domain" description="RES" evidence="1">
    <location>
        <begin position="14"/>
        <end position="140"/>
    </location>
</feature>
<dbReference type="EMBL" id="CP003156">
    <property type="protein sequence ID" value="AEV32695.1"/>
    <property type="molecule type" value="Genomic_DNA"/>
</dbReference>
<dbReference type="eggNOG" id="COG5654">
    <property type="taxonomic scope" value="Bacteria"/>
</dbReference>
<dbReference type="InterPro" id="IPR014914">
    <property type="entry name" value="RES_dom"/>
</dbReference>
<organism evidence="2 3">
    <name type="scientific">Owenweeksia hongkongensis (strain DSM 17368 / CIP 108786 / JCM 12287 / NRRL B-23963 / UST20020801)</name>
    <dbReference type="NCBI Taxonomy" id="926562"/>
    <lineage>
        <taxon>Bacteria</taxon>
        <taxon>Pseudomonadati</taxon>
        <taxon>Bacteroidota</taxon>
        <taxon>Flavobacteriia</taxon>
        <taxon>Flavobacteriales</taxon>
        <taxon>Owenweeksiaceae</taxon>
        <taxon>Owenweeksia</taxon>
    </lineage>
</organism>
<sequence>MKLYRITHPNHAYDISGMGAKLYGGRWNSEGKAVVYTASTISLAMLETMTHTDVEWLRKPFSLNILSIPDHLHIQKLTEDKLTSDWRNFPYSPSTVEYGDNWIDNRLTAILQVPSAVNSFESNFLLNPLHPDFYQIKVEEVKEIKFDLRLVL</sequence>
<dbReference type="KEGG" id="oho:Oweho_1707"/>
<dbReference type="OrthoDB" id="9789501at2"/>
<dbReference type="PATRIC" id="fig|926562.3.peg.1712"/>
<gene>
    <name evidence="2" type="ordered locus">Oweho_1707</name>
</gene>
<name>G8R0J1_OWEHD</name>
<reference evidence="2 3" key="1">
    <citation type="journal article" date="2012" name="Stand. Genomic Sci.">
        <title>Genome sequence of the orange-pigmented seawater bacterium Owenweeksia hongkongensis type strain (UST20020801(T)).</title>
        <authorList>
            <person name="Riedel T."/>
            <person name="Held B."/>
            <person name="Nolan M."/>
            <person name="Lucas S."/>
            <person name="Lapidus A."/>
            <person name="Tice H."/>
            <person name="Del Rio T.G."/>
            <person name="Cheng J.F."/>
            <person name="Han C."/>
            <person name="Tapia R."/>
            <person name="Goodwin L.A."/>
            <person name="Pitluck S."/>
            <person name="Liolios K."/>
            <person name="Mavromatis K."/>
            <person name="Pagani I."/>
            <person name="Ivanova N."/>
            <person name="Mikhailova N."/>
            <person name="Pati A."/>
            <person name="Chen A."/>
            <person name="Palaniappan K."/>
            <person name="Rohde M."/>
            <person name="Tindall B.J."/>
            <person name="Detter J.C."/>
            <person name="Goker M."/>
            <person name="Woyke T."/>
            <person name="Bristow J."/>
            <person name="Eisen J.A."/>
            <person name="Markowitz V."/>
            <person name="Hugenholtz P."/>
            <person name="Klenk H.P."/>
            <person name="Kyrpides N.C."/>
        </authorList>
    </citation>
    <scope>NUCLEOTIDE SEQUENCE</scope>
    <source>
        <strain evidence="3">DSM 17368 / JCM 12287 / NRRL B-23963</strain>
    </source>
</reference>
<accession>G8R0J1</accession>
<dbReference type="Pfam" id="PF08808">
    <property type="entry name" value="RES"/>
    <property type="match status" value="1"/>
</dbReference>
<dbReference type="Proteomes" id="UP000005631">
    <property type="component" value="Chromosome"/>
</dbReference>
<dbReference type="RefSeq" id="WP_014202051.1">
    <property type="nucleotide sequence ID" value="NC_016599.1"/>
</dbReference>
<proteinExistence type="predicted"/>
<dbReference type="AlphaFoldDB" id="G8R0J1"/>
<evidence type="ECO:0000313" key="3">
    <source>
        <dbReference type="Proteomes" id="UP000005631"/>
    </source>
</evidence>
<protein>
    <recommendedName>
        <fullName evidence="1">RES domain-containing protein</fullName>
    </recommendedName>
</protein>
<dbReference type="SMART" id="SM00953">
    <property type="entry name" value="RES"/>
    <property type="match status" value="1"/>
</dbReference>
<dbReference type="HOGENOM" id="CLU_133611_0_1_10"/>
<evidence type="ECO:0000259" key="1">
    <source>
        <dbReference type="SMART" id="SM00953"/>
    </source>
</evidence>